<sequence length="257" mass="30053">MDRRGSSFQYNGRYYSSMTEMVHKILQHKKITNVRDVFVCNMGFMKGNSFTRTRVRTAESILPFIDSRYRSFAINMEEYESKSNGVYRCGETITKNLEVVLRLSQVSKCHIRINAPSIEAARKPCIVKPIVPPKRFSGQMNLILHPLLKDLAQRHADSMANHQKSRYDVEQKLISDQNKKYDELIAYTSRGYSKFLMYILFNDAWNHNPNFDRLSAKKWEMARLMSRETKYVGIGISRRHDAIYVCVKFTPFSLHAE</sequence>
<accession>A0A0N5C303</accession>
<protein>
    <submittedName>
        <fullName evidence="3">SCP domain-containing protein</fullName>
    </submittedName>
</protein>
<evidence type="ECO:0000313" key="3">
    <source>
        <dbReference type="WBParaSite" id="SPAL_0001235800.1"/>
    </source>
</evidence>
<dbReference type="Pfam" id="PF24100">
    <property type="entry name" value="DUF7381"/>
    <property type="match status" value="1"/>
</dbReference>
<dbReference type="AlphaFoldDB" id="A0A0N5C303"/>
<evidence type="ECO:0000259" key="1">
    <source>
        <dbReference type="Pfam" id="PF24100"/>
    </source>
</evidence>
<dbReference type="Proteomes" id="UP000046392">
    <property type="component" value="Unplaced"/>
</dbReference>
<reference evidence="3" key="1">
    <citation type="submission" date="2017-02" db="UniProtKB">
        <authorList>
            <consortium name="WormBaseParasite"/>
        </authorList>
    </citation>
    <scope>IDENTIFICATION</scope>
</reference>
<dbReference type="WBParaSite" id="SPAL_0001235800.1">
    <property type="protein sequence ID" value="SPAL_0001235800.1"/>
    <property type="gene ID" value="SPAL_0001235800"/>
</dbReference>
<name>A0A0N5C303_STREA</name>
<keyword evidence="2" id="KW-1185">Reference proteome</keyword>
<evidence type="ECO:0000313" key="2">
    <source>
        <dbReference type="Proteomes" id="UP000046392"/>
    </source>
</evidence>
<dbReference type="InterPro" id="IPR055805">
    <property type="entry name" value="DUF7381"/>
</dbReference>
<organism evidence="2 3">
    <name type="scientific">Strongyloides papillosus</name>
    <name type="common">Intestinal threadworm</name>
    <dbReference type="NCBI Taxonomy" id="174720"/>
    <lineage>
        <taxon>Eukaryota</taxon>
        <taxon>Metazoa</taxon>
        <taxon>Ecdysozoa</taxon>
        <taxon>Nematoda</taxon>
        <taxon>Chromadorea</taxon>
        <taxon>Rhabditida</taxon>
        <taxon>Tylenchina</taxon>
        <taxon>Panagrolaimomorpha</taxon>
        <taxon>Strongyloidoidea</taxon>
        <taxon>Strongyloididae</taxon>
        <taxon>Strongyloides</taxon>
    </lineage>
</organism>
<feature type="domain" description="DUF7381" evidence="1">
    <location>
        <begin position="4"/>
        <end position="100"/>
    </location>
</feature>
<proteinExistence type="predicted"/>